<evidence type="ECO:0000313" key="2">
    <source>
        <dbReference type="EMBL" id="OEH86262.1"/>
    </source>
</evidence>
<dbReference type="EMBL" id="MJAT01000006">
    <property type="protein sequence ID" value="OEH86262.1"/>
    <property type="molecule type" value="Genomic_DNA"/>
</dbReference>
<protein>
    <recommendedName>
        <fullName evidence="1">Gp28/Gp37-like domain-containing protein</fullName>
    </recommendedName>
</protein>
<proteinExistence type="predicted"/>
<dbReference type="Pfam" id="PF14594">
    <property type="entry name" value="Sipho_Gp37"/>
    <property type="match status" value="1"/>
</dbReference>
<dbReference type="Proteomes" id="UP000095255">
    <property type="component" value="Unassembled WGS sequence"/>
</dbReference>
<organism evidence="2 3">
    <name type="scientific">Desulfuribacillus stibiiarsenatis</name>
    <dbReference type="NCBI Taxonomy" id="1390249"/>
    <lineage>
        <taxon>Bacteria</taxon>
        <taxon>Bacillati</taxon>
        <taxon>Bacillota</taxon>
        <taxon>Desulfuribacillia</taxon>
        <taxon>Desulfuribacillales</taxon>
        <taxon>Desulfuribacillaceae</taxon>
        <taxon>Desulfuribacillus</taxon>
    </lineage>
</organism>
<evidence type="ECO:0000313" key="3">
    <source>
        <dbReference type="Proteomes" id="UP000095255"/>
    </source>
</evidence>
<evidence type="ECO:0000259" key="1">
    <source>
        <dbReference type="Pfam" id="PF14594"/>
    </source>
</evidence>
<dbReference type="AlphaFoldDB" id="A0A1E5L7X9"/>
<keyword evidence="3" id="KW-1185">Reference proteome</keyword>
<feature type="domain" description="Gp28/Gp37-like" evidence="1">
    <location>
        <begin position="4"/>
        <end position="346"/>
    </location>
</feature>
<comment type="caution">
    <text evidence="2">The sequence shown here is derived from an EMBL/GenBank/DDBJ whole genome shotgun (WGS) entry which is preliminary data.</text>
</comment>
<gene>
    <name evidence="2" type="ORF">BHU72_12060</name>
</gene>
<accession>A0A1E5L7X9</accession>
<dbReference type="InterPro" id="IPR029432">
    <property type="entry name" value="Gp28/Gp37-like_dom"/>
</dbReference>
<reference evidence="2 3" key="1">
    <citation type="submission" date="2016-09" db="EMBL/GenBank/DDBJ databases">
        <title>Desulfuribacillus arsenicus sp. nov., an obligately anaerobic, dissimilatory arsenic- and antimonate-reducing bacterium isolated from anoxic sediments.</title>
        <authorList>
            <person name="Abin C.A."/>
            <person name="Hollibaugh J.T."/>
        </authorList>
    </citation>
    <scope>NUCLEOTIDE SEQUENCE [LARGE SCALE GENOMIC DNA]</scope>
    <source>
        <strain evidence="2 3">MLFW-2</strain>
    </source>
</reference>
<sequence>MKAIRVIDQSFKLLAEIEDYTSYMVTRRWSRAGEFQLVINFNKNNVDVLQKGNIIFAGTDFGKAGIIQHVQYSLSPKGKAGEVVVVRGFTLQGLAHRRVVIPNVGQESILFANQPYESIFKGLLNTQIVNPANSNRQIPWVALATNQLRGDSISFSSRYRDLSDELEKLSLLSGMGWEFTLDFTEKKAIFDVYEGIDRTVGSGNPHCIFSTEFDNMKAQSFVDSEFNYANVAIVAGQGEGISREITFVGAGTGTDRYETFVDARDLEDNSKLPQRGQERLNELSGELTLEGEVITKSNVEYEKDYDLGDIVTVRNAKWGVTLNSRITEAIEIYEKDGFKLDLTFGSIRPTFTDAVRKTLLGLNGATYI</sequence>
<name>A0A1E5L7X9_9FIRM</name>
<dbReference type="STRING" id="1390249.BHU72_12060"/>